<dbReference type="PIRSF" id="PIRSF005901">
    <property type="entry name" value="EF-P"/>
    <property type="match status" value="1"/>
</dbReference>
<reference evidence="13 14" key="1">
    <citation type="submission" date="2019-03" db="EMBL/GenBank/DDBJ databases">
        <title>Genomic Encyclopedia of Type Strains, Phase IV (KMG-IV): sequencing the most valuable type-strain genomes for metagenomic binning, comparative biology and taxonomic classification.</title>
        <authorList>
            <person name="Goeker M."/>
        </authorList>
    </citation>
    <scope>NUCLEOTIDE SEQUENCE [LARGE SCALE GENOMIC DNA]</scope>
    <source>
        <strain evidence="13 14">DSM 103792</strain>
    </source>
</reference>
<dbReference type="NCBIfam" id="TIGR00038">
    <property type="entry name" value="efp"/>
    <property type="match status" value="1"/>
</dbReference>
<dbReference type="InterPro" id="IPR008991">
    <property type="entry name" value="Translation_prot_SH3-like_sf"/>
</dbReference>
<comment type="function">
    <text evidence="8">Involved in peptide bond synthesis. Alleviates ribosome stalling that occurs when 3 or more consecutive Pro residues or the sequence PPG is present in a protein, possibly by augmenting the peptidyl transferase activity of the ribosome. Modification of Lys-34 is required for alleviation.</text>
</comment>
<evidence type="ECO:0000313" key="14">
    <source>
        <dbReference type="Proteomes" id="UP000295375"/>
    </source>
</evidence>
<evidence type="ECO:0000256" key="3">
    <source>
        <dbReference type="ARBA" id="ARBA00009479"/>
    </source>
</evidence>
<dbReference type="InterPro" id="IPR001059">
    <property type="entry name" value="Transl_elong_P/YeiP_cen"/>
</dbReference>
<dbReference type="SUPFAM" id="SSF50104">
    <property type="entry name" value="Translation proteins SH3-like domain"/>
    <property type="match status" value="1"/>
</dbReference>
<dbReference type="CDD" id="cd05794">
    <property type="entry name" value="S1_EF-P_repeat_2"/>
    <property type="match status" value="1"/>
</dbReference>
<dbReference type="HAMAP" id="MF_00141">
    <property type="entry name" value="EF_P"/>
    <property type="match status" value="1"/>
</dbReference>
<dbReference type="Pfam" id="PF08207">
    <property type="entry name" value="EFP_N"/>
    <property type="match status" value="1"/>
</dbReference>
<comment type="subcellular location">
    <subcellularLocation>
        <location evidence="1 8">Cytoplasm</location>
    </subcellularLocation>
</comment>
<dbReference type="Gene3D" id="2.30.30.30">
    <property type="match status" value="1"/>
</dbReference>
<evidence type="ECO:0000256" key="6">
    <source>
        <dbReference type="ARBA" id="ARBA00022917"/>
    </source>
</evidence>
<comment type="caution">
    <text evidence="13">The sequence shown here is derived from an EMBL/GenBank/DDBJ whole genome shotgun (WGS) entry which is preliminary data.</text>
</comment>
<dbReference type="GO" id="GO:0005829">
    <property type="term" value="C:cytosol"/>
    <property type="evidence" value="ECO:0007669"/>
    <property type="project" value="UniProtKB-ARBA"/>
</dbReference>
<feature type="modified residue" description="N6-(3,6-diaminohexanoyl)-5-hydroxylysine" evidence="8">
    <location>
        <position position="34"/>
    </location>
</feature>
<dbReference type="InterPro" id="IPR011768">
    <property type="entry name" value="Transl_elongation_fac_P"/>
</dbReference>
<dbReference type="Pfam" id="PF09285">
    <property type="entry name" value="Elong-fact-P_C"/>
    <property type="match status" value="1"/>
</dbReference>
<dbReference type="Proteomes" id="UP000295375">
    <property type="component" value="Unassembled WGS sequence"/>
</dbReference>
<evidence type="ECO:0000256" key="1">
    <source>
        <dbReference type="ARBA" id="ARBA00004496"/>
    </source>
</evidence>
<dbReference type="Gene3D" id="2.40.50.140">
    <property type="entry name" value="Nucleic acid-binding proteins"/>
    <property type="match status" value="2"/>
</dbReference>
<feature type="domain" description="Elongation factor P C-terminal" evidence="11">
    <location>
        <begin position="131"/>
        <end position="186"/>
    </location>
</feature>
<keyword evidence="4 8" id="KW-0963">Cytoplasm</keyword>
<proteinExistence type="inferred from homology"/>
<dbReference type="AlphaFoldDB" id="A0A4R6UHX1"/>
<evidence type="ECO:0000256" key="7">
    <source>
        <dbReference type="ARBA" id="ARBA00023278"/>
    </source>
</evidence>
<dbReference type="NCBIfam" id="NF001810">
    <property type="entry name" value="PRK00529.1"/>
    <property type="match status" value="1"/>
</dbReference>
<evidence type="ECO:0000256" key="9">
    <source>
        <dbReference type="NCBIfam" id="TIGR00038"/>
    </source>
</evidence>
<dbReference type="InterPro" id="IPR015365">
    <property type="entry name" value="Elong-fact-P_C"/>
</dbReference>
<dbReference type="PANTHER" id="PTHR30053:SF12">
    <property type="entry name" value="ELONGATION FACTOR P (EF-P) FAMILY PROTEIN"/>
    <property type="match status" value="1"/>
</dbReference>
<accession>A0A4R6UHX1</accession>
<feature type="domain" description="Translation elongation factor P/YeiP central" evidence="12">
    <location>
        <begin position="69"/>
        <end position="123"/>
    </location>
</feature>
<evidence type="ECO:0000259" key="12">
    <source>
        <dbReference type="SMART" id="SM01185"/>
    </source>
</evidence>
<evidence type="ECO:0000256" key="10">
    <source>
        <dbReference type="RuleBase" id="RU004389"/>
    </source>
</evidence>
<name>A0A4R6UHX1_9GAMM</name>
<protein>
    <recommendedName>
        <fullName evidence="8 9">Elongation factor P</fullName>
        <shortName evidence="8">EF-P</shortName>
    </recommendedName>
</protein>
<dbReference type="PROSITE" id="PS01275">
    <property type="entry name" value="EFP"/>
    <property type="match status" value="1"/>
</dbReference>
<evidence type="ECO:0000256" key="4">
    <source>
        <dbReference type="ARBA" id="ARBA00022490"/>
    </source>
</evidence>
<dbReference type="UniPathway" id="UPA00345"/>
<evidence type="ECO:0000259" key="11">
    <source>
        <dbReference type="SMART" id="SM00841"/>
    </source>
</evidence>
<dbReference type="CDD" id="cd04470">
    <property type="entry name" value="S1_EF-P_repeat_1"/>
    <property type="match status" value="1"/>
</dbReference>
<evidence type="ECO:0000256" key="2">
    <source>
        <dbReference type="ARBA" id="ARBA00004815"/>
    </source>
</evidence>
<keyword evidence="6 8" id="KW-0648">Protein biosynthesis</keyword>
<keyword evidence="5 8" id="KW-0251">Elongation factor</keyword>
<keyword evidence="7 8" id="KW-0379">Hydroxylation</keyword>
<dbReference type="InterPro" id="IPR020599">
    <property type="entry name" value="Transl_elong_fac_P/YeiP"/>
</dbReference>
<dbReference type="EMBL" id="SNYM01000013">
    <property type="protein sequence ID" value="TDQ46470.1"/>
    <property type="molecule type" value="Genomic_DNA"/>
</dbReference>
<dbReference type="FunFam" id="2.40.50.140:FF:000004">
    <property type="entry name" value="Elongation factor P"/>
    <property type="match status" value="1"/>
</dbReference>
<dbReference type="GO" id="GO:0043043">
    <property type="term" value="P:peptide biosynthetic process"/>
    <property type="evidence" value="ECO:0007669"/>
    <property type="project" value="InterPro"/>
</dbReference>
<dbReference type="OrthoDB" id="9801844at2"/>
<dbReference type="InterPro" id="IPR013185">
    <property type="entry name" value="Transl_elong_KOW-like"/>
</dbReference>
<evidence type="ECO:0000256" key="8">
    <source>
        <dbReference type="HAMAP-Rule" id="MF_00141"/>
    </source>
</evidence>
<comment type="similarity">
    <text evidence="3 8 10">Belongs to the elongation factor P family.</text>
</comment>
<comment type="PTM">
    <text evidence="8">May be beta-lysylated on the epsilon-amino group of Lys-34 by the combined action of EpmA and EpmB, and then hydroxylated on the C5 position of the same residue by EpmC (if this protein is present). Lysylation is critical for the stimulatory effect of EF-P on peptide-bond formation. The lysylation moiety may extend toward the peptidyltransferase center and stabilize the terminal 3-CCA end of the tRNA. Hydroxylation of the C5 position on Lys-34 may allow additional potential stabilizing hydrogen-bond interactions with the P-tRNA.</text>
</comment>
<keyword evidence="14" id="KW-1185">Reference proteome</keyword>
<dbReference type="PANTHER" id="PTHR30053">
    <property type="entry name" value="ELONGATION FACTOR P"/>
    <property type="match status" value="1"/>
</dbReference>
<dbReference type="FunFam" id="2.40.50.140:FF:000009">
    <property type="entry name" value="Elongation factor P"/>
    <property type="match status" value="1"/>
</dbReference>
<gene>
    <name evidence="8" type="primary">efp</name>
    <name evidence="13" type="ORF">EV696_11311</name>
</gene>
<dbReference type="Pfam" id="PF01132">
    <property type="entry name" value="EFP"/>
    <property type="match status" value="1"/>
</dbReference>
<dbReference type="InterPro" id="IPR014722">
    <property type="entry name" value="Rib_uL2_dom2"/>
</dbReference>
<comment type="pathway">
    <text evidence="2 8">Protein biosynthesis; polypeptide chain elongation.</text>
</comment>
<sequence>MASVSTNEMKPGTKVMMDGQPCAVVENEYVKPGKGQAFNRIKVRYLLSGRVVEHTFKSGDSLETADVMDTEMEYSYNDGEFWYFMDPVSFEQIAADKAAMGDAEKWMREQDLCTLTLWNGKPISVLPPHHVVLEVVETDPGLRGDTATGGTKPAKLSTGAVVKVPLFVEIGDKLKVNTRTEEYISRA</sequence>
<dbReference type="InterPro" id="IPR012340">
    <property type="entry name" value="NA-bd_OB-fold"/>
</dbReference>
<dbReference type="InterPro" id="IPR013852">
    <property type="entry name" value="Transl_elong_P/YeiP_CS"/>
</dbReference>
<dbReference type="RefSeq" id="WP_133591672.1">
    <property type="nucleotide sequence ID" value="NZ_CP037953.1"/>
</dbReference>
<dbReference type="SMART" id="SM01185">
    <property type="entry name" value="EFP"/>
    <property type="match status" value="1"/>
</dbReference>
<dbReference type="GO" id="GO:0003746">
    <property type="term" value="F:translation elongation factor activity"/>
    <property type="evidence" value="ECO:0007669"/>
    <property type="project" value="UniProtKB-UniRule"/>
</dbReference>
<dbReference type="SMART" id="SM00841">
    <property type="entry name" value="Elong-fact-P_C"/>
    <property type="match status" value="1"/>
</dbReference>
<organism evidence="13 14">
    <name type="scientific">Permianibacter aggregans</name>
    <dbReference type="NCBI Taxonomy" id="1510150"/>
    <lineage>
        <taxon>Bacteria</taxon>
        <taxon>Pseudomonadati</taxon>
        <taxon>Pseudomonadota</taxon>
        <taxon>Gammaproteobacteria</taxon>
        <taxon>Pseudomonadales</taxon>
        <taxon>Pseudomonadaceae</taxon>
        <taxon>Permianibacter</taxon>
    </lineage>
</organism>
<dbReference type="FunFam" id="2.30.30.30:FF:000003">
    <property type="entry name" value="Elongation factor P"/>
    <property type="match status" value="1"/>
</dbReference>
<dbReference type="SUPFAM" id="SSF50249">
    <property type="entry name" value="Nucleic acid-binding proteins"/>
    <property type="match status" value="2"/>
</dbReference>
<evidence type="ECO:0000256" key="5">
    <source>
        <dbReference type="ARBA" id="ARBA00022768"/>
    </source>
</evidence>
<evidence type="ECO:0000313" key="13">
    <source>
        <dbReference type="EMBL" id="TDQ46470.1"/>
    </source>
</evidence>